<dbReference type="PROSITE" id="PS00108">
    <property type="entry name" value="PROTEIN_KINASE_ST"/>
    <property type="match status" value="1"/>
</dbReference>
<dbReference type="EC" id="2.7.11.1" evidence="1"/>
<feature type="domain" description="Protein kinase" evidence="12">
    <location>
        <begin position="12"/>
        <end position="279"/>
    </location>
</feature>
<evidence type="ECO:0000256" key="3">
    <source>
        <dbReference type="ARBA" id="ARBA00022679"/>
    </source>
</evidence>
<feature type="domain" description="PASTA" evidence="13">
    <location>
        <begin position="376"/>
        <end position="443"/>
    </location>
</feature>
<proteinExistence type="predicted"/>
<dbReference type="SUPFAM" id="SSF56112">
    <property type="entry name" value="Protein kinase-like (PK-like)"/>
    <property type="match status" value="1"/>
</dbReference>
<feature type="compositionally biased region" description="Polar residues" evidence="10">
    <location>
        <begin position="313"/>
        <end position="327"/>
    </location>
</feature>
<dbReference type="PROSITE" id="PS50011">
    <property type="entry name" value="PROTEIN_KINASE_DOM"/>
    <property type="match status" value="1"/>
</dbReference>
<keyword evidence="6 9" id="KW-0067">ATP-binding</keyword>
<dbReference type="FunFam" id="1.10.510.10:FF:000021">
    <property type="entry name" value="Serine/threonine protein kinase"/>
    <property type="match status" value="1"/>
</dbReference>
<keyword evidence="2" id="KW-0723">Serine/threonine-protein kinase</keyword>
<dbReference type="InterPro" id="IPR005543">
    <property type="entry name" value="PASTA_dom"/>
</dbReference>
<evidence type="ECO:0000256" key="8">
    <source>
        <dbReference type="ARBA" id="ARBA00048679"/>
    </source>
</evidence>
<dbReference type="InterPro" id="IPR008271">
    <property type="entry name" value="Ser/Thr_kinase_AS"/>
</dbReference>
<keyword evidence="4 9" id="KW-0547">Nucleotide-binding</keyword>
<dbReference type="EMBL" id="JAQIFT010000059">
    <property type="protein sequence ID" value="MDA3733109.1"/>
    <property type="molecule type" value="Genomic_DNA"/>
</dbReference>
<dbReference type="Gene3D" id="3.30.10.20">
    <property type="match status" value="3"/>
</dbReference>
<evidence type="ECO:0000256" key="1">
    <source>
        <dbReference type="ARBA" id="ARBA00012513"/>
    </source>
</evidence>
<accession>A0AA42DPY7</accession>
<comment type="catalytic activity">
    <reaction evidence="7">
        <text>L-threonyl-[protein] + ATP = O-phospho-L-threonyl-[protein] + ADP + H(+)</text>
        <dbReference type="Rhea" id="RHEA:46608"/>
        <dbReference type="Rhea" id="RHEA-COMP:11060"/>
        <dbReference type="Rhea" id="RHEA-COMP:11605"/>
        <dbReference type="ChEBI" id="CHEBI:15378"/>
        <dbReference type="ChEBI" id="CHEBI:30013"/>
        <dbReference type="ChEBI" id="CHEBI:30616"/>
        <dbReference type="ChEBI" id="CHEBI:61977"/>
        <dbReference type="ChEBI" id="CHEBI:456216"/>
        <dbReference type="EC" id="2.7.11.1"/>
    </reaction>
</comment>
<evidence type="ECO:0000256" key="10">
    <source>
        <dbReference type="SAM" id="MobiDB-lite"/>
    </source>
</evidence>
<feature type="region of interest" description="Disordered" evidence="10">
    <location>
        <begin position="585"/>
        <end position="624"/>
    </location>
</feature>
<dbReference type="Gene3D" id="1.10.510.10">
    <property type="entry name" value="Transferase(Phosphotransferase) domain 1"/>
    <property type="match status" value="1"/>
</dbReference>
<dbReference type="RefSeq" id="WP_271013010.1">
    <property type="nucleotide sequence ID" value="NZ_JAQIFT010000059.1"/>
</dbReference>
<dbReference type="InterPro" id="IPR017441">
    <property type="entry name" value="Protein_kinase_ATP_BS"/>
</dbReference>
<gene>
    <name evidence="14" type="primary">pknB</name>
    <name evidence="14" type="ORF">PBV87_16655</name>
</gene>
<evidence type="ECO:0000259" key="12">
    <source>
        <dbReference type="PROSITE" id="PS50011"/>
    </source>
</evidence>
<evidence type="ECO:0000259" key="13">
    <source>
        <dbReference type="PROSITE" id="PS51178"/>
    </source>
</evidence>
<dbReference type="CDD" id="cd06577">
    <property type="entry name" value="PASTA_pknB"/>
    <property type="match status" value="3"/>
</dbReference>
<evidence type="ECO:0000256" key="11">
    <source>
        <dbReference type="SAM" id="Phobius"/>
    </source>
</evidence>
<evidence type="ECO:0000256" key="5">
    <source>
        <dbReference type="ARBA" id="ARBA00022777"/>
    </source>
</evidence>
<keyword evidence="15" id="KW-1185">Reference proteome</keyword>
<dbReference type="PROSITE" id="PS00107">
    <property type="entry name" value="PROTEIN_KINASE_ATP"/>
    <property type="match status" value="1"/>
</dbReference>
<dbReference type="Pfam" id="PF00069">
    <property type="entry name" value="Pkinase"/>
    <property type="match status" value="1"/>
</dbReference>
<comment type="caution">
    <text evidence="14">The sequence shown here is derived from an EMBL/GenBank/DDBJ whole genome shotgun (WGS) entry which is preliminary data.</text>
</comment>
<dbReference type="AlphaFoldDB" id="A0AA42DPY7"/>
<evidence type="ECO:0000256" key="4">
    <source>
        <dbReference type="ARBA" id="ARBA00022741"/>
    </source>
</evidence>
<dbReference type="SUPFAM" id="SSF54184">
    <property type="entry name" value="Penicillin-binding protein 2x (pbp-2x), c-terminal domain"/>
    <property type="match status" value="1"/>
</dbReference>
<sequence length="703" mass="77949">MLEPGTLLGERYEIIEKIGAGGMSIVYRAKCNRLQRFVAIKVLREEFVKDEDFVKKFKSEAFAAASLSHPNIVGIYDVGQEEDLHYIVMEYVEGETLKEYIEKNGPLASEVVLDFGNQIVSAIRHAHSKHIIHRDIKPQNILITHECVLKVADFGIARAVDSSTIVSTGNAIGSVHYFSPEQAKGRYVNETSDLYSCGIVMFEMATKQLPFEADSHVSIALKHINEEIPQPSLFNKEIWPGLESIILRATKKQQEERYQNADSMLEDIRKVQINPQAIIETKVMDDSIDQTILLTDVQTQFIRQNEKTTNKLDSSQVSAVKMTSPQDLYQDDDEEEDEEVPKGYKVLAGIGGVLATLVIVGIVAAIAFFALPSFSKPDAVVVPGVLGKTIEEATKIFESKDLKVKQVGEEASNLYEPGTIMKQTPGAEEVVKPGSTIEVIVASAEEEVKEVIVPDLKDLRAADAQRELEKYKLEFFPERRYDDKVEMNQVIEQSPGAGERVEEGTVITVVISKGPKQVLVKVPNLENMTVNEAKLALNNVGLRLGQTNTQPSDTVEKGKIITQSIPASSELEEGEIVDIMVSEGPKVEEPEEVPEEPNPPAIEDPNLPTDDETGNNDQGQEPSEKLATITKVINAPDQAKDEYHVVLLLEDELGARSVFDQVVKKEQFPLPVQITGKGKGVLTTYFDGSEEYKDNINFNEVTQ</sequence>
<dbReference type="Pfam" id="PF03793">
    <property type="entry name" value="PASTA"/>
    <property type="match status" value="3"/>
</dbReference>
<feature type="domain" description="PASTA" evidence="13">
    <location>
        <begin position="447"/>
        <end position="513"/>
    </location>
</feature>
<dbReference type="PANTHER" id="PTHR43289:SF34">
    <property type="entry name" value="SERINE_THREONINE-PROTEIN KINASE YBDM-RELATED"/>
    <property type="match status" value="1"/>
</dbReference>
<dbReference type="Proteomes" id="UP001169242">
    <property type="component" value="Unassembled WGS sequence"/>
</dbReference>
<dbReference type="GO" id="GO:0005524">
    <property type="term" value="F:ATP binding"/>
    <property type="evidence" value="ECO:0007669"/>
    <property type="project" value="UniProtKB-UniRule"/>
</dbReference>
<dbReference type="CDD" id="cd14014">
    <property type="entry name" value="STKc_PknB_like"/>
    <property type="match status" value="1"/>
</dbReference>
<keyword evidence="11" id="KW-0812">Transmembrane</keyword>
<keyword evidence="11" id="KW-1133">Transmembrane helix</keyword>
<feature type="transmembrane region" description="Helical" evidence="11">
    <location>
        <begin position="346"/>
        <end position="371"/>
    </location>
</feature>
<dbReference type="Gene3D" id="3.30.200.20">
    <property type="entry name" value="Phosphorylase Kinase, domain 1"/>
    <property type="match status" value="1"/>
</dbReference>
<dbReference type="PANTHER" id="PTHR43289">
    <property type="entry name" value="MITOGEN-ACTIVATED PROTEIN KINASE KINASE KINASE 20-RELATED"/>
    <property type="match status" value="1"/>
</dbReference>
<dbReference type="GO" id="GO:0004674">
    <property type="term" value="F:protein serine/threonine kinase activity"/>
    <property type="evidence" value="ECO:0007669"/>
    <property type="project" value="UniProtKB-KW"/>
</dbReference>
<reference evidence="14" key="1">
    <citation type="journal article" date="2023" name="Int. J. Syst. Evol. Microbiol.">
        <title>&lt;i&gt;Holtiella tumoricola&lt;/i&gt; gen. nov. sp. nov., isolated from a human clinical sample.</title>
        <authorList>
            <person name="Allen-Vercoe E."/>
            <person name="Daigneault M.C."/>
            <person name="Vancuren S.J."/>
            <person name="Cochrane K."/>
            <person name="O'Neal L.L."/>
            <person name="Sankaranarayanan K."/>
            <person name="Lawson P.A."/>
        </authorList>
    </citation>
    <scope>NUCLEOTIDE SEQUENCE</scope>
    <source>
        <strain evidence="14">CC70A</strain>
    </source>
</reference>
<dbReference type="PROSITE" id="PS51178">
    <property type="entry name" value="PASTA"/>
    <property type="match status" value="3"/>
</dbReference>
<evidence type="ECO:0000313" key="15">
    <source>
        <dbReference type="Proteomes" id="UP001169242"/>
    </source>
</evidence>
<evidence type="ECO:0000256" key="9">
    <source>
        <dbReference type="PROSITE-ProRule" id="PRU10141"/>
    </source>
</evidence>
<keyword evidence="5 14" id="KW-0418">Kinase</keyword>
<comment type="catalytic activity">
    <reaction evidence="8">
        <text>L-seryl-[protein] + ATP = O-phospho-L-seryl-[protein] + ADP + H(+)</text>
        <dbReference type="Rhea" id="RHEA:17989"/>
        <dbReference type="Rhea" id="RHEA-COMP:9863"/>
        <dbReference type="Rhea" id="RHEA-COMP:11604"/>
        <dbReference type="ChEBI" id="CHEBI:15378"/>
        <dbReference type="ChEBI" id="CHEBI:29999"/>
        <dbReference type="ChEBI" id="CHEBI:30616"/>
        <dbReference type="ChEBI" id="CHEBI:83421"/>
        <dbReference type="ChEBI" id="CHEBI:456216"/>
        <dbReference type="EC" id="2.7.11.1"/>
    </reaction>
</comment>
<organism evidence="14 15">
    <name type="scientific">Holtiella tumoricola</name>
    <dbReference type="NCBI Taxonomy" id="3018743"/>
    <lineage>
        <taxon>Bacteria</taxon>
        <taxon>Bacillati</taxon>
        <taxon>Bacillota</taxon>
        <taxon>Clostridia</taxon>
        <taxon>Lachnospirales</taxon>
        <taxon>Cellulosilyticaceae</taxon>
        <taxon>Holtiella</taxon>
    </lineage>
</organism>
<name>A0AA42DPY7_9FIRM</name>
<feature type="domain" description="PASTA" evidence="13">
    <location>
        <begin position="514"/>
        <end position="583"/>
    </location>
</feature>
<feature type="region of interest" description="Disordered" evidence="10">
    <location>
        <begin position="313"/>
        <end position="337"/>
    </location>
</feature>
<dbReference type="SMART" id="SM00220">
    <property type="entry name" value="S_TKc"/>
    <property type="match status" value="1"/>
</dbReference>
<keyword evidence="11" id="KW-0472">Membrane</keyword>
<dbReference type="InterPro" id="IPR000719">
    <property type="entry name" value="Prot_kinase_dom"/>
</dbReference>
<feature type="binding site" evidence="9">
    <location>
        <position position="41"/>
    </location>
    <ligand>
        <name>ATP</name>
        <dbReference type="ChEBI" id="CHEBI:30616"/>
    </ligand>
</feature>
<dbReference type="InterPro" id="IPR011009">
    <property type="entry name" value="Kinase-like_dom_sf"/>
</dbReference>
<keyword evidence="3" id="KW-0808">Transferase</keyword>
<dbReference type="SMART" id="SM00740">
    <property type="entry name" value="PASTA"/>
    <property type="match status" value="3"/>
</dbReference>
<protein>
    <recommendedName>
        <fullName evidence="1">non-specific serine/threonine protein kinase</fullName>
        <ecNumber evidence="1">2.7.11.1</ecNumber>
    </recommendedName>
</protein>
<evidence type="ECO:0000256" key="6">
    <source>
        <dbReference type="ARBA" id="ARBA00022840"/>
    </source>
</evidence>
<evidence type="ECO:0000256" key="2">
    <source>
        <dbReference type="ARBA" id="ARBA00022527"/>
    </source>
</evidence>
<evidence type="ECO:0000313" key="14">
    <source>
        <dbReference type="EMBL" id="MDA3733109.1"/>
    </source>
</evidence>
<dbReference type="FunFam" id="3.30.200.20:FF:000035">
    <property type="entry name" value="Serine/threonine protein kinase Stk1"/>
    <property type="match status" value="1"/>
</dbReference>
<dbReference type="NCBIfam" id="NF033483">
    <property type="entry name" value="PknB_PASTA_kin"/>
    <property type="match status" value="1"/>
</dbReference>
<evidence type="ECO:0000256" key="7">
    <source>
        <dbReference type="ARBA" id="ARBA00047899"/>
    </source>
</evidence>